<evidence type="ECO:0000256" key="1">
    <source>
        <dbReference type="SAM" id="MobiDB-lite"/>
    </source>
</evidence>
<feature type="region of interest" description="Disordered" evidence="1">
    <location>
        <begin position="32"/>
        <end position="63"/>
    </location>
</feature>
<organism evidence="2 3">
    <name type="scientific">Eumeta variegata</name>
    <name type="common">Bagworm moth</name>
    <name type="synonym">Eumeta japonica</name>
    <dbReference type="NCBI Taxonomy" id="151549"/>
    <lineage>
        <taxon>Eukaryota</taxon>
        <taxon>Metazoa</taxon>
        <taxon>Ecdysozoa</taxon>
        <taxon>Arthropoda</taxon>
        <taxon>Hexapoda</taxon>
        <taxon>Insecta</taxon>
        <taxon>Pterygota</taxon>
        <taxon>Neoptera</taxon>
        <taxon>Endopterygota</taxon>
        <taxon>Lepidoptera</taxon>
        <taxon>Glossata</taxon>
        <taxon>Ditrysia</taxon>
        <taxon>Tineoidea</taxon>
        <taxon>Psychidae</taxon>
        <taxon>Oiketicinae</taxon>
        <taxon>Eumeta</taxon>
    </lineage>
</organism>
<protein>
    <submittedName>
        <fullName evidence="2">Uncharacterized protein</fullName>
    </submittedName>
</protein>
<comment type="caution">
    <text evidence="2">The sequence shown here is derived from an EMBL/GenBank/DDBJ whole genome shotgun (WGS) entry which is preliminary data.</text>
</comment>
<evidence type="ECO:0000313" key="2">
    <source>
        <dbReference type="EMBL" id="GBP81111.1"/>
    </source>
</evidence>
<reference evidence="2 3" key="1">
    <citation type="journal article" date="2019" name="Commun. Biol.">
        <title>The bagworm genome reveals a unique fibroin gene that provides high tensile strength.</title>
        <authorList>
            <person name="Kono N."/>
            <person name="Nakamura H."/>
            <person name="Ohtoshi R."/>
            <person name="Tomita M."/>
            <person name="Numata K."/>
            <person name="Arakawa K."/>
        </authorList>
    </citation>
    <scope>NUCLEOTIDE SEQUENCE [LARGE SCALE GENOMIC DNA]</scope>
</reference>
<evidence type="ECO:0000313" key="3">
    <source>
        <dbReference type="Proteomes" id="UP000299102"/>
    </source>
</evidence>
<accession>A0A4C1YXA7</accession>
<dbReference type="EMBL" id="BGZK01001496">
    <property type="protein sequence ID" value="GBP81111.1"/>
    <property type="molecule type" value="Genomic_DNA"/>
</dbReference>
<name>A0A4C1YXA7_EUMVA</name>
<proteinExistence type="predicted"/>
<dbReference type="AlphaFoldDB" id="A0A4C1YXA7"/>
<dbReference type="Proteomes" id="UP000299102">
    <property type="component" value="Unassembled WGS sequence"/>
</dbReference>
<gene>
    <name evidence="2" type="ORF">EVAR_63416_1</name>
</gene>
<keyword evidence="3" id="KW-1185">Reference proteome</keyword>
<sequence>MQVRAGPSPVAPERSGCRGTSYRITCDSFRKNDVNASGGRGKDAAGPFSWLRTRPSDAEEGRLSPADVTGAAAAAAAAADETSTLPALLGAVDLAATTARATQHDTAVVNVIVIIVSRRKKLTDQAKATTSRRTQGENCTTAHCTMSKRPSGRVGRVSNWSVLRGLL</sequence>